<keyword evidence="2" id="KW-1185">Reference proteome</keyword>
<dbReference type="InterPro" id="IPR053220">
    <property type="entry name" value="Nematode_rcpt-like_serp_H"/>
</dbReference>
<name>A0A1I8ATI6_9BILA</name>
<evidence type="ECO:0000313" key="3">
    <source>
        <dbReference type="WBParaSite" id="L893_g9323.t1"/>
    </source>
</evidence>
<evidence type="ECO:0000313" key="2">
    <source>
        <dbReference type="Proteomes" id="UP000095287"/>
    </source>
</evidence>
<dbReference type="AlphaFoldDB" id="A0A1I8ATI6"/>
<proteinExistence type="predicted"/>
<keyword evidence="1" id="KW-0472">Membrane</keyword>
<feature type="transmembrane region" description="Helical" evidence="1">
    <location>
        <begin position="12"/>
        <end position="30"/>
    </location>
</feature>
<evidence type="ECO:0000256" key="1">
    <source>
        <dbReference type="SAM" id="Phobius"/>
    </source>
</evidence>
<feature type="transmembrane region" description="Helical" evidence="1">
    <location>
        <begin position="225"/>
        <end position="246"/>
    </location>
</feature>
<feature type="transmembrane region" description="Helical" evidence="1">
    <location>
        <begin position="182"/>
        <end position="204"/>
    </location>
</feature>
<feature type="transmembrane region" description="Helical" evidence="1">
    <location>
        <begin position="266"/>
        <end position="286"/>
    </location>
</feature>
<accession>A0A1I8ATI6</accession>
<organism evidence="2 3">
    <name type="scientific">Steinernema glaseri</name>
    <dbReference type="NCBI Taxonomy" id="37863"/>
    <lineage>
        <taxon>Eukaryota</taxon>
        <taxon>Metazoa</taxon>
        <taxon>Ecdysozoa</taxon>
        <taxon>Nematoda</taxon>
        <taxon>Chromadorea</taxon>
        <taxon>Rhabditida</taxon>
        <taxon>Tylenchina</taxon>
        <taxon>Panagrolaimomorpha</taxon>
        <taxon>Strongyloidoidea</taxon>
        <taxon>Steinernematidae</taxon>
        <taxon>Steinernema</taxon>
    </lineage>
</organism>
<dbReference type="Pfam" id="PF10317">
    <property type="entry name" value="7TM_GPCR_Srd"/>
    <property type="match status" value="1"/>
</dbReference>
<dbReference type="Proteomes" id="UP000095287">
    <property type="component" value="Unplaced"/>
</dbReference>
<protein>
    <submittedName>
        <fullName evidence="3">Serpentine Receptor, class T</fullName>
    </submittedName>
</protein>
<dbReference type="PANTHER" id="PTHR22941:SF26">
    <property type="entry name" value="SERPENTINE RECEPTOR, CLASS H"/>
    <property type="match status" value="1"/>
</dbReference>
<dbReference type="PANTHER" id="PTHR22941">
    <property type="entry name" value="SERPENTINE RECEPTOR"/>
    <property type="match status" value="1"/>
</dbReference>
<keyword evidence="1" id="KW-1133">Transmembrane helix</keyword>
<feature type="transmembrane region" description="Helical" evidence="1">
    <location>
        <begin position="89"/>
        <end position="117"/>
    </location>
</feature>
<dbReference type="WBParaSite" id="L893_g9323.t1">
    <property type="protein sequence ID" value="L893_g9323.t1"/>
    <property type="gene ID" value="L893_g9323"/>
</dbReference>
<dbReference type="InterPro" id="IPR019421">
    <property type="entry name" value="7TM_GPCR_serpentine_rcpt_Srd"/>
</dbReference>
<reference evidence="3" key="1">
    <citation type="submission" date="2016-11" db="UniProtKB">
        <authorList>
            <consortium name="WormBaseParasite"/>
        </authorList>
    </citation>
    <scope>IDENTIFICATION</scope>
</reference>
<sequence>MLSYDEANTVVYYTLSGASILFAIPFFYIMMFHSPSTIRLYRNTILNLTIWYYLAVLINGIFLQFLFTIHGDQLCAKYVGLASYFGPAGVFVCLFLCMISCTNAGVSMFICFIFRYVQISNHTLPAYFLWFRPTTMCVILHVTSSIVAGLMTYVFLSTAYIFEIHGILYACFDEKNYSTIKTVSSAIVGGVALATVLIFCLVFMSIKALRSAKAFMTKQTYRLQLLLTTNLVVLAVSPIVFTVVPITSNWLCVYFRSDIAQFSLTFAAQVPFLDVVSMCWITVAFVTPYREAVRKFFCKKLTVAPIAQQALTVA</sequence>
<feature type="transmembrane region" description="Helical" evidence="1">
    <location>
        <begin position="50"/>
        <end position="69"/>
    </location>
</feature>
<keyword evidence="1" id="KW-0812">Transmembrane</keyword>
<feature type="transmembrane region" description="Helical" evidence="1">
    <location>
        <begin position="138"/>
        <end position="162"/>
    </location>
</feature>